<protein>
    <submittedName>
        <fullName evidence="3">Serine/threonine-protein kinase PknD</fullName>
    </submittedName>
</protein>
<dbReference type="SUPFAM" id="SSF101898">
    <property type="entry name" value="NHL repeat"/>
    <property type="match status" value="1"/>
</dbReference>
<keyword evidence="5" id="KW-1185">Reference proteome</keyword>
<reference evidence="3" key="2">
    <citation type="submission" date="2020-02" db="EMBL/GenBank/DDBJ databases">
        <authorList>
            <person name="Matsumoto Y."/>
            <person name="Kinjo T."/>
            <person name="Motooka D."/>
            <person name="Nabeya D."/>
            <person name="Jung N."/>
            <person name="Uechi K."/>
            <person name="Horii T."/>
            <person name="Iida T."/>
            <person name="Fujita J."/>
            <person name="Nakamura S."/>
        </authorList>
    </citation>
    <scope>NUCLEOTIDE SEQUENCE</scope>
    <source>
        <strain evidence="3">JCM 13573</strain>
    </source>
</reference>
<dbReference type="InterPro" id="IPR011009">
    <property type="entry name" value="Kinase-like_dom_sf"/>
</dbReference>
<evidence type="ECO:0000256" key="2">
    <source>
        <dbReference type="SAM" id="Phobius"/>
    </source>
</evidence>
<reference evidence="4" key="3">
    <citation type="submission" date="2020-11" db="EMBL/GenBank/DDBJ databases">
        <title>Intraspecies plasmid and genomic variation of Mycobacterium kubicae revealed by the complete genome sequences of two clinical isolates.</title>
        <authorList>
            <person name="Hendrix J.R."/>
            <person name="Epperson L.E."/>
            <person name="Honda J.R."/>
            <person name="Strong M."/>
        </authorList>
    </citation>
    <scope>NUCLEOTIDE SEQUENCE</scope>
    <source>
        <strain evidence="4">JCM 13573</strain>
    </source>
</reference>
<dbReference type="SUPFAM" id="SSF56112">
    <property type="entry name" value="Protein kinase-like (PK-like)"/>
    <property type="match status" value="1"/>
</dbReference>
<evidence type="ECO:0000313" key="4">
    <source>
        <dbReference type="EMBL" id="QPI40028.1"/>
    </source>
</evidence>
<reference evidence="3 5" key="1">
    <citation type="journal article" date="2019" name="Emerg. Microbes Infect.">
        <title>Comprehensive subspecies identification of 175 nontuberculous mycobacteria species based on 7547 genomic profiles.</title>
        <authorList>
            <person name="Matsumoto Y."/>
            <person name="Kinjo T."/>
            <person name="Motooka D."/>
            <person name="Nabeya D."/>
            <person name="Jung N."/>
            <person name="Uechi K."/>
            <person name="Horii T."/>
            <person name="Iida T."/>
            <person name="Fujita J."/>
            <person name="Nakamura S."/>
        </authorList>
    </citation>
    <scope>NUCLEOTIDE SEQUENCE [LARGE SCALE GENOMIC DNA]</scope>
    <source>
        <strain evidence="3 5">JCM 13573</strain>
    </source>
</reference>
<keyword evidence="2" id="KW-0472">Membrane</keyword>
<dbReference type="Gene3D" id="2.120.10.30">
    <property type="entry name" value="TolB, C-terminal domain"/>
    <property type="match status" value="1"/>
</dbReference>
<dbReference type="RefSeq" id="WP_085075712.1">
    <property type="nucleotide sequence ID" value="NZ_BLKU01000003.1"/>
</dbReference>
<dbReference type="Proteomes" id="UP000465306">
    <property type="component" value="Unassembled WGS sequence"/>
</dbReference>
<evidence type="ECO:0000313" key="3">
    <source>
        <dbReference type="EMBL" id="GFG64712.1"/>
    </source>
</evidence>
<evidence type="ECO:0000256" key="1">
    <source>
        <dbReference type="SAM" id="MobiDB-lite"/>
    </source>
</evidence>
<organism evidence="4 6">
    <name type="scientific">Mycobacterium kubicae</name>
    <dbReference type="NCBI Taxonomy" id="120959"/>
    <lineage>
        <taxon>Bacteria</taxon>
        <taxon>Bacillati</taxon>
        <taxon>Actinomycetota</taxon>
        <taxon>Actinomycetes</taxon>
        <taxon>Mycobacteriales</taxon>
        <taxon>Mycobacteriaceae</taxon>
        <taxon>Mycobacterium</taxon>
        <taxon>Mycobacterium simiae complex</taxon>
    </lineage>
</organism>
<evidence type="ECO:0000313" key="5">
    <source>
        <dbReference type="Proteomes" id="UP000465306"/>
    </source>
</evidence>
<sequence>MAHSLKDQLAQGGPLDPTRAVNVVRQVAAAIDHAHTHHSSHREVTVDTILLGDGDSVHLTDTRGAAPSSDRTRTLVTDPAATYRADIAALAAVLYECLTARRLTTSGTTPVPAASEQRAGVPAGFDDVIARGLQTDPRQQYRSAAELAAAAEGVLSALAPARPDPPAAATRSVQLPQPAPSPNSAAPQWDPIRSRFPTVSYPHSRPAPMPLLPPAGHASRLRRYLAPTIAAVLVVAAVVAGVIAIPRIVGQHGATAPKTSSAPTGSGPRRRYSGQPIELPFPGMHPTVTVAVDGAGNVYALAGLTPPPGAGTFDLPPEQLFKLAPGASGPTTLEYPGATFRYASDLTVDHAGNIYYSYGAQVWLVESGKTIPIRLPFRGFSKIAAVAVDAAGVVYAAGSLQEDSGLKFGVKKLAPRDTRPTDLPFEGLDLPRGIAVDRSGAVYVSGSVKGAGRGRILKLGAGATTSTAVPLSGLLEPRHLVFDSTGNLFITDGFNRALWEVPPDGNPIKIDLPAYTHGVAIDAADNLYVLTGAMNNNSDKITQPGQVLKLPPDA</sequence>
<dbReference type="Proteomes" id="UP000663583">
    <property type="component" value="Chromosome"/>
</dbReference>
<dbReference type="Gene3D" id="1.10.510.10">
    <property type="entry name" value="Transferase(Phosphotransferase) domain 1"/>
    <property type="match status" value="1"/>
</dbReference>
<feature type="transmembrane region" description="Helical" evidence="2">
    <location>
        <begin position="224"/>
        <end position="245"/>
    </location>
</feature>
<proteinExistence type="predicted"/>
<name>A0AAX1JI48_9MYCO</name>
<accession>A0AAX1JI48</accession>
<feature type="region of interest" description="Disordered" evidence="1">
    <location>
        <begin position="159"/>
        <end position="192"/>
    </location>
</feature>
<dbReference type="GO" id="GO:0016301">
    <property type="term" value="F:kinase activity"/>
    <property type="evidence" value="ECO:0007669"/>
    <property type="project" value="UniProtKB-KW"/>
</dbReference>
<keyword evidence="2" id="KW-1133">Transmembrane helix</keyword>
<dbReference type="AlphaFoldDB" id="A0AAX1JI48"/>
<feature type="region of interest" description="Disordered" evidence="1">
    <location>
        <begin position="253"/>
        <end position="275"/>
    </location>
</feature>
<dbReference type="InterPro" id="IPR011042">
    <property type="entry name" value="6-blade_b-propeller_TolB-like"/>
</dbReference>
<keyword evidence="2" id="KW-0812">Transmembrane</keyword>
<dbReference type="EMBL" id="BLKU01000003">
    <property type="protein sequence ID" value="GFG64712.1"/>
    <property type="molecule type" value="Genomic_DNA"/>
</dbReference>
<dbReference type="Gene3D" id="2.40.10.500">
    <property type="match status" value="1"/>
</dbReference>
<evidence type="ECO:0000313" key="6">
    <source>
        <dbReference type="Proteomes" id="UP000663583"/>
    </source>
</evidence>
<dbReference type="KEGG" id="mku:I2456_11630"/>
<keyword evidence="3" id="KW-0808">Transferase</keyword>
<keyword evidence="3" id="KW-0418">Kinase</keyword>
<dbReference type="EMBL" id="CP065047">
    <property type="protein sequence ID" value="QPI40028.1"/>
    <property type="molecule type" value="Genomic_DNA"/>
</dbReference>
<gene>
    <name evidence="3" type="primary">pknD_1</name>
    <name evidence="4" type="ORF">I2456_11630</name>
    <name evidence="3" type="ORF">MKUB_22020</name>
</gene>